<reference evidence="2 3" key="1">
    <citation type="submission" date="2015-08" db="EMBL/GenBank/DDBJ databases">
        <title>Next Generation Sequencing and Analysis of the Genome of Puccinia sorghi L Schw, the Causal Agent of Maize Common Rust.</title>
        <authorList>
            <person name="Rochi L."/>
            <person name="Burguener G."/>
            <person name="Darino M."/>
            <person name="Turjanski A."/>
            <person name="Kreff E."/>
            <person name="Dieguez M.J."/>
            <person name="Sacco F."/>
        </authorList>
    </citation>
    <scope>NUCLEOTIDE SEQUENCE [LARGE SCALE GENOMIC DNA]</scope>
    <source>
        <strain evidence="2 3">RO10H11247</strain>
    </source>
</reference>
<feature type="transmembrane region" description="Helical" evidence="1">
    <location>
        <begin position="159"/>
        <end position="178"/>
    </location>
</feature>
<keyword evidence="3" id="KW-1185">Reference proteome</keyword>
<evidence type="ECO:0000313" key="3">
    <source>
        <dbReference type="Proteomes" id="UP000037035"/>
    </source>
</evidence>
<evidence type="ECO:0000256" key="1">
    <source>
        <dbReference type="SAM" id="Phobius"/>
    </source>
</evidence>
<sequence length="331" mass="37893">MTQEQNQKPQLEASSRTTCIGCLLSSGPLEIYLKRSVVASLKALSHQVLFDFSFLIKYSFWHSSKPTNIVFSNTSSTMIKYQIPVDHQIKPSNPSIMKNQQSRYYVMSVFSFSLISARLVLFCKSLSFFSISLVVYLIVVKTFLLLYQDIVFQMSHFLFFFQTVSAPFYIPQLAIYILNIDHNRWLWNVPTHDEPPTMASCCAEYDIILCPPSPILPSLAENLVPFSLLARQAFPYLLSLPYILSLPQLLFLSKLKPYIGSRIIMRTPSCSLFLQSCCAEKSVKLLAYLIHHSIKFYHLHLKNRLCLKSFSLISSLCTPLPHPISTFPLHL</sequence>
<dbReference type="Proteomes" id="UP000037035">
    <property type="component" value="Unassembled WGS sequence"/>
</dbReference>
<keyword evidence="1" id="KW-0472">Membrane</keyword>
<dbReference type="VEuPathDB" id="FungiDB:VP01_1356g2"/>
<proteinExistence type="predicted"/>
<dbReference type="EMBL" id="LAVV01003965">
    <property type="protein sequence ID" value="KNZ61795.1"/>
    <property type="molecule type" value="Genomic_DNA"/>
</dbReference>
<keyword evidence="1" id="KW-0812">Transmembrane</keyword>
<dbReference type="AlphaFoldDB" id="A0A0L6VNP8"/>
<accession>A0A0L6VNP8</accession>
<evidence type="ECO:0000313" key="2">
    <source>
        <dbReference type="EMBL" id="KNZ61795.1"/>
    </source>
</evidence>
<protein>
    <submittedName>
        <fullName evidence="2">Uncharacterized protein</fullName>
    </submittedName>
</protein>
<name>A0A0L6VNP8_9BASI</name>
<gene>
    <name evidence="2" type="ORF">VP01_1356g2</name>
</gene>
<feature type="transmembrane region" description="Helical" evidence="1">
    <location>
        <begin position="128"/>
        <end position="147"/>
    </location>
</feature>
<comment type="caution">
    <text evidence="2">The sequence shown here is derived from an EMBL/GenBank/DDBJ whole genome shotgun (WGS) entry which is preliminary data.</text>
</comment>
<keyword evidence="1" id="KW-1133">Transmembrane helix</keyword>
<organism evidence="2 3">
    <name type="scientific">Puccinia sorghi</name>
    <dbReference type="NCBI Taxonomy" id="27349"/>
    <lineage>
        <taxon>Eukaryota</taxon>
        <taxon>Fungi</taxon>
        <taxon>Dikarya</taxon>
        <taxon>Basidiomycota</taxon>
        <taxon>Pucciniomycotina</taxon>
        <taxon>Pucciniomycetes</taxon>
        <taxon>Pucciniales</taxon>
        <taxon>Pucciniaceae</taxon>
        <taxon>Puccinia</taxon>
    </lineage>
</organism>